<dbReference type="EMBL" id="QJJU01000028">
    <property type="protein sequence ID" value="PXX01518.1"/>
    <property type="molecule type" value="Genomic_DNA"/>
</dbReference>
<keyword evidence="2" id="KW-1185">Reference proteome</keyword>
<accession>A0A318H893</accession>
<protein>
    <recommendedName>
        <fullName evidence="3">DUF1918 domain-containing protein</fullName>
    </recommendedName>
</protein>
<evidence type="ECO:0008006" key="3">
    <source>
        <dbReference type="Google" id="ProtNLM"/>
    </source>
</evidence>
<proteinExistence type="predicted"/>
<dbReference type="AlphaFoldDB" id="A0A318H893"/>
<reference evidence="1 2" key="2">
    <citation type="submission" date="2018-06" db="EMBL/GenBank/DDBJ databases">
        <title>Sequencing of bacterial isolates from soil warming experiment in Harvard Forest, Massachusetts, USA.</title>
        <authorList>
            <person name="Deangelis K.PhD."/>
        </authorList>
    </citation>
    <scope>NUCLEOTIDE SEQUENCE [LARGE SCALE GENOMIC DNA]</scope>
    <source>
        <strain evidence="1 2">GAS496</strain>
    </source>
</reference>
<evidence type="ECO:0000313" key="1">
    <source>
        <dbReference type="EMBL" id="PXX01518.1"/>
    </source>
</evidence>
<gene>
    <name evidence="1" type="ORF">C8E89_1284</name>
</gene>
<comment type="caution">
    <text evidence="1">The sequence shown here is derived from an EMBL/GenBank/DDBJ whole genome shotgun (WGS) entry which is preliminary data.</text>
</comment>
<organism evidence="1 2">
    <name type="scientific">Mycolicibacterium moriokaense</name>
    <dbReference type="NCBI Taxonomy" id="39691"/>
    <lineage>
        <taxon>Bacteria</taxon>
        <taxon>Bacillati</taxon>
        <taxon>Actinomycetota</taxon>
        <taxon>Actinomycetes</taxon>
        <taxon>Mycobacteriales</taxon>
        <taxon>Mycobacteriaceae</taxon>
        <taxon>Mycolicibacterium</taxon>
    </lineage>
</organism>
<dbReference type="Proteomes" id="UP000247781">
    <property type="component" value="Unassembled WGS sequence"/>
</dbReference>
<name>A0A318H893_9MYCO</name>
<reference evidence="2" key="1">
    <citation type="submission" date="2018-05" db="EMBL/GenBank/DDBJ databases">
        <authorList>
            <person name="Deangelis K."/>
            <person name="Huntemann M."/>
            <person name="Clum A."/>
            <person name="Pillay M."/>
            <person name="Palaniappan K."/>
            <person name="Varghese N."/>
            <person name="Mikhailova N."/>
            <person name="Stamatis D."/>
            <person name="Reddy T."/>
            <person name="Daum C."/>
            <person name="Shapiro N."/>
            <person name="Ivanova N."/>
            <person name="Kyrpides N."/>
            <person name="Woyke T."/>
        </authorList>
    </citation>
    <scope>NUCLEOTIDE SEQUENCE [LARGE SCALE GENOMIC DNA]</scope>
    <source>
        <strain evidence="2">GAS496</strain>
    </source>
</reference>
<sequence>MIVGRSPRMPVIGDTVLPRADRARGAGIIVGTDTDRYKVYWRDGRDTLGWHMRRELTVPRLDYDGSWQQ</sequence>
<evidence type="ECO:0000313" key="2">
    <source>
        <dbReference type="Proteomes" id="UP000247781"/>
    </source>
</evidence>